<dbReference type="PROSITE" id="PS01360">
    <property type="entry name" value="ZF_MYND_1"/>
    <property type="match status" value="1"/>
</dbReference>
<keyword evidence="8" id="KW-1185">Reference proteome</keyword>
<dbReference type="GO" id="GO:0008270">
    <property type="term" value="F:zinc ion binding"/>
    <property type="evidence" value="ECO:0007669"/>
    <property type="project" value="UniProtKB-KW"/>
</dbReference>
<dbReference type="EMBL" id="MU005574">
    <property type="protein sequence ID" value="KAF2687738.1"/>
    <property type="molecule type" value="Genomic_DNA"/>
</dbReference>
<feature type="region of interest" description="Disordered" evidence="5">
    <location>
        <begin position="1"/>
        <end position="22"/>
    </location>
</feature>
<evidence type="ECO:0000256" key="4">
    <source>
        <dbReference type="PROSITE-ProRule" id="PRU00134"/>
    </source>
</evidence>
<evidence type="ECO:0000256" key="2">
    <source>
        <dbReference type="ARBA" id="ARBA00022771"/>
    </source>
</evidence>
<dbReference type="PROSITE" id="PS50865">
    <property type="entry name" value="ZF_MYND_2"/>
    <property type="match status" value="1"/>
</dbReference>
<evidence type="ECO:0000259" key="6">
    <source>
        <dbReference type="PROSITE" id="PS50865"/>
    </source>
</evidence>
<keyword evidence="3" id="KW-0862">Zinc</keyword>
<evidence type="ECO:0000256" key="3">
    <source>
        <dbReference type="ARBA" id="ARBA00022833"/>
    </source>
</evidence>
<evidence type="ECO:0000313" key="7">
    <source>
        <dbReference type="EMBL" id="KAF2687738.1"/>
    </source>
</evidence>
<dbReference type="SUPFAM" id="SSF144232">
    <property type="entry name" value="HIT/MYND zinc finger-like"/>
    <property type="match status" value="1"/>
</dbReference>
<evidence type="ECO:0000256" key="1">
    <source>
        <dbReference type="ARBA" id="ARBA00022723"/>
    </source>
</evidence>
<dbReference type="Proteomes" id="UP000799291">
    <property type="component" value="Unassembled WGS sequence"/>
</dbReference>
<gene>
    <name evidence="7" type="ORF">K458DRAFT_428576</name>
</gene>
<keyword evidence="1" id="KW-0479">Metal-binding</keyword>
<organism evidence="7 8">
    <name type="scientific">Lentithecium fluviatile CBS 122367</name>
    <dbReference type="NCBI Taxonomy" id="1168545"/>
    <lineage>
        <taxon>Eukaryota</taxon>
        <taxon>Fungi</taxon>
        <taxon>Dikarya</taxon>
        <taxon>Ascomycota</taxon>
        <taxon>Pezizomycotina</taxon>
        <taxon>Dothideomycetes</taxon>
        <taxon>Pleosporomycetidae</taxon>
        <taxon>Pleosporales</taxon>
        <taxon>Massarineae</taxon>
        <taxon>Lentitheciaceae</taxon>
        <taxon>Lentithecium</taxon>
    </lineage>
</organism>
<protein>
    <recommendedName>
        <fullName evidence="6">MYND-type domain-containing protein</fullName>
    </recommendedName>
</protein>
<dbReference type="AlphaFoldDB" id="A0A6G1JBE3"/>
<sequence>MASHAHSETPSMSGAAEASSLSKPSTQAVPTCAQCGASPEALKQCTKCHSISYCTKDCQKAHYKTHKKECASLAQAYVKVHEPKMASRAPPKVGDRSTGFKKWQFDT</sequence>
<dbReference type="Gene3D" id="6.10.140.2220">
    <property type="match status" value="1"/>
</dbReference>
<reference evidence="7" key="1">
    <citation type="journal article" date="2020" name="Stud. Mycol.">
        <title>101 Dothideomycetes genomes: a test case for predicting lifestyles and emergence of pathogens.</title>
        <authorList>
            <person name="Haridas S."/>
            <person name="Albert R."/>
            <person name="Binder M."/>
            <person name="Bloem J."/>
            <person name="Labutti K."/>
            <person name="Salamov A."/>
            <person name="Andreopoulos B."/>
            <person name="Baker S."/>
            <person name="Barry K."/>
            <person name="Bills G."/>
            <person name="Bluhm B."/>
            <person name="Cannon C."/>
            <person name="Castanera R."/>
            <person name="Culley D."/>
            <person name="Daum C."/>
            <person name="Ezra D."/>
            <person name="Gonzalez J."/>
            <person name="Henrissat B."/>
            <person name="Kuo A."/>
            <person name="Liang C."/>
            <person name="Lipzen A."/>
            <person name="Lutzoni F."/>
            <person name="Magnuson J."/>
            <person name="Mondo S."/>
            <person name="Nolan M."/>
            <person name="Ohm R."/>
            <person name="Pangilinan J."/>
            <person name="Park H.-J."/>
            <person name="Ramirez L."/>
            <person name="Alfaro M."/>
            <person name="Sun H."/>
            <person name="Tritt A."/>
            <person name="Yoshinaga Y."/>
            <person name="Zwiers L.-H."/>
            <person name="Turgeon B."/>
            <person name="Goodwin S."/>
            <person name="Spatafora J."/>
            <person name="Crous P."/>
            <person name="Grigoriev I."/>
        </authorList>
    </citation>
    <scope>NUCLEOTIDE SEQUENCE</scope>
    <source>
        <strain evidence="7">CBS 122367</strain>
    </source>
</reference>
<feature type="region of interest" description="Disordered" evidence="5">
    <location>
        <begin position="84"/>
        <end position="107"/>
    </location>
</feature>
<feature type="domain" description="MYND-type" evidence="6">
    <location>
        <begin position="32"/>
        <end position="70"/>
    </location>
</feature>
<name>A0A6G1JBE3_9PLEO</name>
<evidence type="ECO:0000256" key="5">
    <source>
        <dbReference type="SAM" id="MobiDB-lite"/>
    </source>
</evidence>
<dbReference type="Pfam" id="PF01753">
    <property type="entry name" value="zf-MYND"/>
    <property type="match status" value="1"/>
</dbReference>
<accession>A0A6G1JBE3</accession>
<evidence type="ECO:0000313" key="8">
    <source>
        <dbReference type="Proteomes" id="UP000799291"/>
    </source>
</evidence>
<keyword evidence="2 4" id="KW-0863">Zinc-finger</keyword>
<dbReference type="InterPro" id="IPR002893">
    <property type="entry name" value="Znf_MYND"/>
</dbReference>
<dbReference type="OrthoDB" id="341421at2759"/>
<proteinExistence type="predicted"/>